<evidence type="ECO:0000313" key="1">
    <source>
        <dbReference type="EMBL" id="PVI03541.1"/>
    </source>
</evidence>
<protein>
    <submittedName>
        <fullName evidence="1">TPR domain protein</fullName>
    </submittedName>
</protein>
<dbReference type="AlphaFoldDB" id="A0A2V1DZE8"/>
<evidence type="ECO:0000313" key="2">
    <source>
        <dbReference type="Proteomes" id="UP000244855"/>
    </source>
</evidence>
<dbReference type="PANTHER" id="PTHR45588">
    <property type="entry name" value="TPR DOMAIN-CONTAINING PROTEIN"/>
    <property type="match status" value="1"/>
</dbReference>
<keyword evidence="2" id="KW-1185">Reference proteome</keyword>
<organism evidence="1 2">
    <name type="scientific">Periconia macrospinosa</name>
    <dbReference type="NCBI Taxonomy" id="97972"/>
    <lineage>
        <taxon>Eukaryota</taxon>
        <taxon>Fungi</taxon>
        <taxon>Dikarya</taxon>
        <taxon>Ascomycota</taxon>
        <taxon>Pezizomycotina</taxon>
        <taxon>Dothideomycetes</taxon>
        <taxon>Pleosporomycetidae</taxon>
        <taxon>Pleosporales</taxon>
        <taxon>Massarineae</taxon>
        <taxon>Periconiaceae</taxon>
        <taxon>Periconia</taxon>
    </lineage>
</organism>
<dbReference type="PANTHER" id="PTHR45588:SF1">
    <property type="entry name" value="WW DOMAIN-CONTAINING PROTEIN"/>
    <property type="match status" value="1"/>
</dbReference>
<dbReference type="Gene3D" id="1.25.40.10">
    <property type="entry name" value="Tetratricopeptide repeat domain"/>
    <property type="match status" value="1"/>
</dbReference>
<dbReference type="EMBL" id="KZ805330">
    <property type="protein sequence ID" value="PVI03541.1"/>
    <property type="molecule type" value="Genomic_DNA"/>
</dbReference>
<dbReference type="SUPFAM" id="SSF48452">
    <property type="entry name" value="TPR-like"/>
    <property type="match status" value="2"/>
</dbReference>
<dbReference type="InterPro" id="IPR011990">
    <property type="entry name" value="TPR-like_helical_dom_sf"/>
</dbReference>
<dbReference type="OrthoDB" id="414774at2759"/>
<reference evidence="1 2" key="1">
    <citation type="journal article" date="2018" name="Sci. Rep.">
        <title>Comparative genomics provides insights into the lifestyle and reveals functional heterogeneity of dark septate endophytic fungi.</title>
        <authorList>
            <person name="Knapp D.G."/>
            <person name="Nemeth J.B."/>
            <person name="Barry K."/>
            <person name="Hainaut M."/>
            <person name="Henrissat B."/>
            <person name="Johnson J."/>
            <person name="Kuo A."/>
            <person name="Lim J.H.P."/>
            <person name="Lipzen A."/>
            <person name="Nolan M."/>
            <person name="Ohm R.A."/>
            <person name="Tamas L."/>
            <person name="Grigoriev I.V."/>
            <person name="Spatafora J.W."/>
            <person name="Nagy L.G."/>
            <person name="Kovacs G.M."/>
        </authorList>
    </citation>
    <scope>NUCLEOTIDE SEQUENCE [LARGE SCALE GENOMIC DNA]</scope>
    <source>
        <strain evidence="1 2">DSE2036</strain>
    </source>
</reference>
<proteinExistence type="predicted"/>
<gene>
    <name evidence="1" type="ORF">DM02DRAFT_716791</name>
</gene>
<name>A0A2V1DZE8_9PLEO</name>
<dbReference type="Proteomes" id="UP000244855">
    <property type="component" value="Unassembled WGS sequence"/>
</dbReference>
<dbReference type="STRING" id="97972.A0A2V1DZE8"/>
<accession>A0A2V1DZE8</accession>
<sequence>MIPIVTTCRTSPQLTTHSKITPPRLCNGQFPFHFIHSFPSGRYTMGTHVDAYPYNLGGFHRQISTTNPAAQKWFDRGLIWCYAFHHEESAHCFEKAIQEDPGCAMAYWGLAFALGPNYNKPWDFFDEKELKSTLEKINHANAHATRYAEEGSTTDVEKAIINAIQSRVPQGLDEIAFRACNEAYAEAMATVYKKFPRDLDVASLYADSMMNLSAWDLWNLRTGEPSPGARSLEAKAVLESALAAEGANTHLGILHLYIHLMEMSKTPEAAPSHLDILVGDYRRAIASNADACLADEKYLAAHGGNNFYTFYRMHDYHSLIYAAMFAGQYKVSIDTVARMEKSLPPSLLQVESPPMADWVENFASVRVHVLVRFGQWKELVAIEFPSDPDLYCVTTAMIHYGKGIAYAATGDMENATKHRDQLHVSVANIPSSRISGDFPNKANVVLQVATAMLDGELEYRKGNYEVAFDHLRTAIDRDDALTYAEPWPWMMPTRHAYAALLLERGRITEAAQAYAADLGFDDTLPRARQHPNNIWALHGYHECLLKLDRNGEAKMVQQQLRIAQAVADVDVKASCFCRMDCCGT</sequence>